<organism evidence="3 4">
    <name type="scientific">Pollutimonas bauzanensis</name>
    <dbReference type="NCBI Taxonomy" id="658167"/>
    <lineage>
        <taxon>Bacteria</taxon>
        <taxon>Pseudomonadati</taxon>
        <taxon>Pseudomonadota</taxon>
        <taxon>Betaproteobacteria</taxon>
        <taxon>Burkholderiales</taxon>
        <taxon>Alcaligenaceae</taxon>
        <taxon>Pollutimonas</taxon>
    </lineage>
</organism>
<keyword evidence="1" id="KW-0472">Membrane</keyword>
<evidence type="ECO:0000256" key="2">
    <source>
        <dbReference type="SAM" id="SignalP"/>
    </source>
</evidence>
<gene>
    <name evidence="3" type="ORF">SAMN04488135_101148</name>
</gene>
<sequence>MGMQWIYARFAPVLLALACAAGPRAGQAQVHGVEVQAPRPAGWMTGDVIPLRMRVAVDAAFPLQRASLPKPGPLNYWLELRSVDVQERAAAGGKEYLVALDYQTFYVPLDVNTREIPALALTFGQGRDALQVRSEPWSFSMSPLRGVLMPDAAKTPLALRPDAASQLLPVDGALRLTLAFAGASTLLLIALAWHYAAWPFHERRARPFARALRGVRAASRDGSPQAYRQALLHLHRAFDAAAGKRLLAADVAEFLAARQAFGDVQGDLVAFFQASRRVFFANEDARAMDAMPWPSLTGLAARLAAAERRMP</sequence>
<feature type="signal peptide" evidence="2">
    <location>
        <begin position="1"/>
        <end position="28"/>
    </location>
</feature>
<keyword evidence="2" id="KW-0732">Signal</keyword>
<keyword evidence="1" id="KW-0812">Transmembrane</keyword>
<feature type="transmembrane region" description="Helical" evidence="1">
    <location>
        <begin position="176"/>
        <end position="196"/>
    </location>
</feature>
<evidence type="ECO:0000313" key="4">
    <source>
        <dbReference type="Proteomes" id="UP000184226"/>
    </source>
</evidence>
<evidence type="ECO:0000313" key="3">
    <source>
        <dbReference type="EMBL" id="SHG73154.1"/>
    </source>
</evidence>
<protein>
    <submittedName>
        <fullName evidence="3">MxaA protein</fullName>
    </submittedName>
</protein>
<reference evidence="3 4" key="1">
    <citation type="submission" date="2016-11" db="EMBL/GenBank/DDBJ databases">
        <authorList>
            <person name="Jaros S."/>
            <person name="Januszkiewicz K."/>
            <person name="Wedrychowicz H."/>
        </authorList>
    </citation>
    <scope>NUCLEOTIDE SEQUENCE [LARGE SCALE GENOMIC DNA]</scope>
    <source>
        <strain evidence="3 4">CGMCC 1.10190</strain>
    </source>
</reference>
<dbReference type="Proteomes" id="UP000184226">
    <property type="component" value="Unassembled WGS sequence"/>
</dbReference>
<proteinExistence type="predicted"/>
<dbReference type="STRING" id="658167.SAMN04488135_101148"/>
<evidence type="ECO:0000256" key="1">
    <source>
        <dbReference type="SAM" id="Phobius"/>
    </source>
</evidence>
<keyword evidence="4" id="KW-1185">Reference proteome</keyword>
<feature type="chain" id="PRO_5012251670" evidence="2">
    <location>
        <begin position="29"/>
        <end position="311"/>
    </location>
</feature>
<keyword evidence="1" id="KW-1133">Transmembrane helix</keyword>
<accession>A0A1M5M787</accession>
<dbReference type="EMBL" id="FQXE01000001">
    <property type="protein sequence ID" value="SHG73154.1"/>
    <property type="molecule type" value="Genomic_DNA"/>
</dbReference>
<name>A0A1M5M787_9BURK</name>
<dbReference type="AlphaFoldDB" id="A0A1M5M787"/>